<dbReference type="Proteomes" id="UP000184603">
    <property type="component" value="Unassembled WGS sequence"/>
</dbReference>
<evidence type="ECO:0000313" key="2">
    <source>
        <dbReference type="Proteomes" id="UP000184603"/>
    </source>
</evidence>
<sequence>MPGLFDYDNSNGVYDVETRADHECRENEYLQEQRRLRFENATPEEREDPFFDVPY</sequence>
<keyword evidence="2" id="KW-1185">Reference proteome</keyword>
<name>A0A1M7Y0T4_9BACT</name>
<protein>
    <submittedName>
        <fullName evidence="1">Uncharacterized protein</fullName>
    </submittedName>
</protein>
<proteinExistence type="predicted"/>
<dbReference type="AlphaFoldDB" id="A0A1M7Y0T4"/>
<dbReference type="RefSeq" id="WP_159441225.1">
    <property type="nucleotide sequence ID" value="NZ_FRFE01000004.1"/>
</dbReference>
<gene>
    <name evidence="1" type="ORF">SAMN02745220_01027</name>
</gene>
<organism evidence="1 2">
    <name type="scientific">Desulfopila aestuarii DSM 18488</name>
    <dbReference type="NCBI Taxonomy" id="1121416"/>
    <lineage>
        <taxon>Bacteria</taxon>
        <taxon>Pseudomonadati</taxon>
        <taxon>Thermodesulfobacteriota</taxon>
        <taxon>Desulfobulbia</taxon>
        <taxon>Desulfobulbales</taxon>
        <taxon>Desulfocapsaceae</taxon>
        <taxon>Desulfopila</taxon>
    </lineage>
</organism>
<accession>A0A1M7Y0T4</accession>
<evidence type="ECO:0000313" key="1">
    <source>
        <dbReference type="EMBL" id="SHO45297.1"/>
    </source>
</evidence>
<dbReference type="EMBL" id="FRFE01000004">
    <property type="protein sequence ID" value="SHO45297.1"/>
    <property type="molecule type" value="Genomic_DNA"/>
</dbReference>
<reference evidence="1 2" key="1">
    <citation type="submission" date="2016-12" db="EMBL/GenBank/DDBJ databases">
        <authorList>
            <person name="Song W.-J."/>
            <person name="Kurnit D.M."/>
        </authorList>
    </citation>
    <scope>NUCLEOTIDE SEQUENCE [LARGE SCALE GENOMIC DNA]</scope>
    <source>
        <strain evidence="1 2">DSM 18488</strain>
    </source>
</reference>
<dbReference type="STRING" id="1121416.SAMN02745220_01027"/>